<proteinExistence type="predicted"/>
<feature type="region of interest" description="Disordered" evidence="1">
    <location>
        <begin position="40"/>
        <end position="72"/>
    </location>
</feature>
<gene>
    <name evidence="2" type="ORF">F0562_018234</name>
</gene>
<dbReference type="EMBL" id="CM018052">
    <property type="protein sequence ID" value="KAA8514979.1"/>
    <property type="molecule type" value="Genomic_DNA"/>
</dbReference>
<dbReference type="AlphaFoldDB" id="A0A5J4ZAK7"/>
<feature type="region of interest" description="Disordered" evidence="1">
    <location>
        <begin position="88"/>
        <end position="111"/>
    </location>
</feature>
<accession>A0A5J4ZAK7</accession>
<protein>
    <submittedName>
        <fullName evidence="2">Uncharacterized protein</fullName>
    </submittedName>
</protein>
<evidence type="ECO:0000313" key="2">
    <source>
        <dbReference type="EMBL" id="KAA8514979.1"/>
    </source>
</evidence>
<evidence type="ECO:0000313" key="3">
    <source>
        <dbReference type="Proteomes" id="UP000325577"/>
    </source>
</evidence>
<sequence>MYHIICNSMVWEPLLPPSLQPPTISHAVLPLTTLLEPIPRHSLPLPPPSTAIPGTTLGRSKPRTTTSLTENRPLRRNPTRACRLKPLHSPAVQQSSTAAAPLPGRKALQHQPNTPLFHPSRSLQPTLLTLLKVNVILNEKLAPLKLTPPKLAEPTLPKLVPQELAPLELVPQELAPLELAELAPPELAELTPPELVPQELMGY</sequence>
<organism evidence="2 3">
    <name type="scientific">Nyssa sinensis</name>
    <dbReference type="NCBI Taxonomy" id="561372"/>
    <lineage>
        <taxon>Eukaryota</taxon>
        <taxon>Viridiplantae</taxon>
        <taxon>Streptophyta</taxon>
        <taxon>Embryophyta</taxon>
        <taxon>Tracheophyta</taxon>
        <taxon>Spermatophyta</taxon>
        <taxon>Magnoliopsida</taxon>
        <taxon>eudicotyledons</taxon>
        <taxon>Gunneridae</taxon>
        <taxon>Pentapetalae</taxon>
        <taxon>asterids</taxon>
        <taxon>Cornales</taxon>
        <taxon>Nyssaceae</taxon>
        <taxon>Nyssa</taxon>
    </lineage>
</organism>
<reference evidence="2 3" key="1">
    <citation type="submission" date="2019-09" db="EMBL/GenBank/DDBJ databases">
        <title>A chromosome-level genome assembly of the Chinese tupelo Nyssa sinensis.</title>
        <authorList>
            <person name="Yang X."/>
            <person name="Kang M."/>
            <person name="Yang Y."/>
            <person name="Xiong H."/>
            <person name="Wang M."/>
            <person name="Zhang Z."/>
            <person name="Wang Z."/>
            <person name="Wu H."/>
            <person name="Ma T."/>
            <person name="Liu J."/>
            <person name="Xi Z."/>
        </authorList>
    </citation>
    <scope>NUCLEOTIDE SEQUENCE [LARGE SCALE GENOMIC DNA]</scope>
    <source>
        <strain evidence="2">J267</strain>
        <tissue evidence="2">Leaf</tissue>
    </source>
</reference>
<name>A0A5J4ZAK7_9ASTE</name>
<keyword evidence="3" id="KW-1185">Reference proteome</keyword>
<evidence type="ECO:0000256" key="1">
    <source>
        <dbReference type="SAM" id="MobiDB-lite"/>
    </source>
</evidence>
<dbReference type="Proteomes" id="UP000325577">
    <property type="component" value="Linkage Group LG9"/>
</dbReference>